<keyword evidence="3 6" id="KW-0812">Transmembrane</keyword>
<evidence type="ECO:0000256" key="2">
    <source>
        <dbReference type="ARBA" id="ARBA00006565"/>
    </source>
</evidence>
<organism evidence="8 9">
    <name type="scientific">Polyplax serrata</name>
    <name type="common">Common mouse louse</name>
    <dbReference type="NCBI Taxonomy" id="468196"/>
    <lineage>
        <taxon>Eukaryota</taxon>
        <taxon>Metazoa</taxon>
        <taxon>Ecdysozoa</taxon>
        <taxon>Arthropoda</taxon>
        <taxon>Hexapoda</taxon>
        <taxon>Insecta</taxon>
        <taxon>Pterygota</taxon>
        <taxon>Neoptera</taxon>
        <taxon>Paraneoptera</taxon>
        <taxon>Psocodea</taxon>
        <taxon>Troctomorpha</taxon>
        <taxon>Phthiraptera</taxon>
        <taxon>Anoplura</taxon>
        <taxon>Polyplacidae</taxon>
        <taxon>Polyplax</taxon>
    </lineage>
</organism>
<evidence type="ECO:0000256" key="4">
    <source>
        <dbReference type="ARBA" id="ARBA00022989"/>
    </source>
</evidence>
<dbReference type="PANTHER" id="PTHR21324">
    <property type="entry name" value="FASTING-INDUCIBLE INTEGRAL MEMBRANE PROTEIN TM6P1-RELATED"/>
    <property type="match status" value="1"/>
</dbReference>
<evidence type="ECO:0000256" key="6">
    <source>
        <dbReference type="SAM" id="Phobius"/>
    </source>
</evidence>
<dbReference type="GO" id="GO:0012505">
    <property type="term" value="C:endomembrane system"/>
    <property type="evidence" value="ECO:0007669"/>
    <property type="project" value="UniProtKB-SubCell"/>
</dbReference>
<dbReference type="EMBL" id="JAWJWE010000046">
    <property type="protein sequence ID" value="KAK6616912.1"/>
    <property type="molecule type" value="Genomic_DNA"/>
</dbReference>
<dbReference type="InterPro" id="IPR019402">
    <property type="entry name" value="CWH43_N"/>
</dbReference>
<protein>
    <recommendedName>
        <fullName evidence="7">CWH43-like N-terminal domain-containing protein</fullName>
    </recommendedName>
</protein>
<dbReference type="AlphaFoldDB" id="A0AAN8NI09"/>
<gene>
    <name evidence="8" type="ORF">RUM43_014882</name>
</gene>
<proteinExistence type="inferred from homology"/>
<evidence type="ECO:0000256" key="1">
    <source>
        <dbReference type="ARBA" id="ARBA00004127"/>
    </source>
</evidence>
<feature type="transmembrane region" description="Helical" evidence="6">
    <location>
        <begin position="156"/>
        <end position="178"/>
    </location>
</feature>
<evidence type="ECO:0000256" key="5">
    <source>
        <dbReference type="ARBA" id="ARBA00023136"/>
    </source>
</evidence>
<feature type="domain" description="CWH43-like N-terminal" evidence="7">
    <location>
        <begin position="2"/>
        <end position="228"/>
    </location>
</feature>
<evidence type="ECO:0000256" key="3">
    <source>
        <dbReference type="ARBA" id="ARBA00022692"/>
    </source>
</evidence>
<dbReference type="PANTHER" id="PTHR21324:SF2">
    <property type="entry name" value="EG:22E5.9 PROTEIN"/>
    <property type="match status" value="1"/>
</dbReference>
<comment type="similarity">
    <text evidence="2">Belongs to the DRAM/TMEM150 family.</text>
</comment>
<dbReference type="Proteomes" id="UP001372834">
    <property type="component" value="Unassembled WGS sequence"/>
</dbReference>
<dbReference type="InterPro" id="IPR050911">
    <property type="entry name" value="DRAM/TMEM150_Autophagy_Mod"/>
</dbReference>
<comment type="caution">
    <text evidence="8">The sequence shown here is derived from an EMBL/GenBank/DDBJ whole genome shotgun (WGS) entry which is preliminary data.</text>
</comment>
<keyword evidence="5 6" id="KW-0472">Membrane</keyword>
<sequence>MVVTFTLAVTSEHVYPVMPFMSYTGDRPVESCIFSFGLNSIAATYIIICYLRYAVRCNPVDYDDSDRYQQIIKICEEDSPSHPNSILRMNRKSLWWGISSAAGLSVTGSFQELHVASVHRLGALICTYCGFIYFWYQTVLSDLMIGKLNSRKMSYLRTSLSLASTMIHVVAPILVTILDTVYPRHHEETLLWSIDEAGWHLHVCCSFLEWTIFFINVTYLASFYKEFKLIKINKDEITFTRQEELTQRPGTENGVHRKSK</sequence>
<feature type="transmembrane region" description="Helical" evidence="6">
    <location>
        <begin position="198"/>
        <end position="224"/>
    </location>
</feature>
<dbReference type="Pfam" id="PF10277">
    <property type="entry name" value="Frag1"/>
    <property type="match status" value="1"/>
</dbReference>
<feature type="transmembrane region" description="Helical" evidence="6">
    <location>
        <begin position="94"/>
        <end position="111"/>
    </location>
</feature>
<accession>A0AAN8NI09</accession>
<comment type="subcellular location">
    <subcellularLocation>
        <location evidence="1">Endomembrane system</location>
        <topology evidence="1">Multi-pass membrane protein</topology>
    </subcellularLocation>
</comment>
<evidence type="ECO:0000313" key="9">
    <source>
        <dbReference type="Proteomes" id="UP001372834"/>
    </source>
</evidence>
<evidence type="ECO:0000313" key="8">
    <source>
        <dbReference type="EMBL" id="KAK6616912.1"/>
    </source>
</evidence>
<evidence type="ECO:0000259" key="7">
    <source>
        <dbReference type="Pfam" id="PF10277"/>
    </source>
</evidence>
<feature type="transmembrane region" description="Helical" evidence="6">
    <location>
        <begin position="117"/>
        <end position="136"/>
    </location>
</feature>
<reference evidence="8 9" key="1">
    <citation type="submission" date="2023-10" db="EMBL/GenBank/DDBJ databases">
        <title>Genomes of two closely related lineages of the louse Polyplax serrata with different host specificities.</title>
        <authorList>
            <person name="Martinu J."/>
            <person name="Tarabai H."/>
            <person name="Stefka J."/>
            <person name="Hypsa V."/>
        </authorList>
    </citation>
    <scope>NUCLEOTIDE SEQUENCE [LARGE SCALE GENOMIC DNA]</scope>
    <source>
        <strain evidence="8">HR10_N</strain>
    </source>
</reference>
<keyword evidence="4 6" id="KW-1133">Transmembrane helix</keyword>
<feature type="transmembrane region" description="Helical" evidence="6">
    <location>
        <begin position="33"/>
        <end position="53"/>
    </location>
</feature>
<name>A0AAN8NI09_POLSC</name>